<proteinExistence type="inferred from homology"/>
<dbReference type="GO" id="GO:0008999">
    <property type="term" value="F:protein-N-terminal-alanine acetyltransferase activity"/>
    <property type="evidence" value="ECO:0007669"/>
    <property type="project" value="TreeGrafter"/>
</dbReference>
<evidence type="ECO:0000313" key="5">
    <source>
        <dbReference type="EMBL" id="ACZ21896.1"/>
    </source>
</evidence>
<dbReference type="Proteomes" id="UP000000322">
    <property type="component" value="Chromosome"/>
</dbReference>
<dbReference type="Pfam" id="PF13302">
    <property type="entry name" value="Acetyltransf_3"/>
    <property type="match status" value="1"/>
</dbReference>
<keyword evidence="2" id="KW-0012">Acyltransferase</keyword>
<dbReference type="GO" id="GO:0005840">
    <property type="term" value="C:ribosome"/>
    <property type="evidence" value="ECO:0007669"/>
    <property type="project" value="UniProtKB-KW"/>
</dbReference>
<name>D1BHH6_SANKS</name>
<protein>
    <submittedName>
        <fullName evidence="5">Acetyltransferase, ribosomal protein N-acetylase</fullName>
    </submittedName>
</protein>
<evidence type="ECO:0000313" key="6">
    <source>
        <dbReference type="Proteomes" id="UP000000322"/>
    </source>
</evidence>
<dbReference type="HOGENOM" id="CLU_013985_40_1_11"/>
<dbReference type="RefSeq" id="WP_012866965.1">
    <property type="nucleotide sequence ID" value="NC_013521.1"/>
</dbReference>
<keyword evidence="1" id="KW-0808">Transferase</keyword>
<keyword evidence="6" id="KW-1185">Reference proteome</keyword>
<accession>D1BHH6</accession>
<dbReference type="KEGG" id="ske:Sked_19710"/>
<dbReference type="GO" id="GO:0005737">
    <property type="term" value="C:cytoplasm"/>
    <property type="evidence" value="ECO:0007669"/>
    <property type="project" value="TreeGrafter"/>
</dbReference>
<evidence type="ECO:0000259" key="4">
    <source>
        <dbReference type="PROSITE" id="PS51186"/>
    </source>
</evidence>
<gene>
    <name evidence="5" type="ordered locus">Sked_19710</name>
</gene>
<reference evidence="5 6" key="1">
    <citation type="journal article" date="2009" name="Stand. Genomic Sci.">
        <title>Complete genome sequence of Sanguibacter keddieii type strain (ST-74).</title>
        <authorList>
            <person name="Ivanova N."/>
            <person name="Sikorski J."/>
            <person name="Sims D."/>
            <person name="Brettin T."/>
            <person name="Detter J.C."/>
            <person name="Han C."/>
            <person name="Lapidus A."/>
            <person name="Copeland A."/>
            <person name="Glavina Del Rio T."/>
            <person name="Nolan M."/>
            <person name="Chen F."/>
            <person name="Lucas S."/>
            <person name="Tice H."/>
            <person name="Cheng J.F."/>
            <person name="Bruce D."/>
            <person name="Goodwin L."/>
            <person name="Pitluck S."/>
            <person name="Pati A."/>
            <person name="Mavromatis K."/>
            <person name="Chen A."/>
            <person name="Palaniappan K."/>
            <person name="D'haeseleer P."/>
            <person name="Chain P."/>
            <person name="Bristow J."/>
            <person name="Eisen J.A."/>
            <person name="Markowitz V."/>
            <person name="Hugenholtz P."/>
            <person name="Goker M."/>
            <person name="Pukall R."/>
            <person name="Klenk H.P."/>
            <person name="Kyrpides N.C."/>
        </authorList>
    </citation>
    <scope>NUCLEOTIDE SEQUENCE [LARGE SCALE GENOMIC DNA]</scope>
    <source>
        <strain evidence="6">ATCC 51767 / DSM 10542 / NCFB 3025 / ST-74</strain>
    </source>
</reference>
<evidence type="ECO:0000256" key="2">
    <source>
        <dbReference type="ARBA" id="ARBA00023315"/>
    </source>
</evidence>
<dbReference type="InterPro" id="IPR051531">
    <property type="entry name" value="N-acetyltransferase"/>
</dbReference>
<dbReference type="PANTHER" id="PTHR43792:SF8">
    <property type="entry name" value="[RIBOSOMAL PROTEIN US5]-ALANINE N-ACETYLTRANSFERASE"/>
    <property type="match status" value="1"/>
</dbReference>
<keyword evidence="5" id="KW-0687">Ribonucleoprotein</keyword>
<evidence type="ECO:0000256" key="1">
    <source>
        <dbReference type="ARBA" id="ARBA00022679"/>
    </source>
</evidence>
<dbReference type="STRING" id="446469.Sked_19710"/>
<dbReference type="PROSITE" id="PS51186">
    <property type="entry name" value="GNAT"/>
    <property type="match status" value="1"/>
</dbReference>
<dbReference type="SUPFAM" id="SSF55729">
    <property type="entry name" value="Acyl-CoA N-acyltransferases (Nat)"/>
    <property type="match status" value="1"/>
</dbReference>
<keyword evidence="5" id="KW-0689">Ribosomal protein</keyword>
<dbReference type="Gene3D" id="3.40.630.30">
    <property type="match status" value="1"/>
</dbReference>
<organism evidence="5 6">
    <name type="scientific">Sanguibacter keddieii (strain ATCC 51767 / DSM 10542 / NCFB 3025 / ST-74)</name>
    <dbReference type="NCBI Taxonomy" id="446469"/>
    <lineage>
        <taxon>Bacteria</taxon>
        <taxon>Bacillati</taxon>
        <taxon>Actinomycetota</taxon>
        <taxon>Actinomycetes</taxon>
        <taxon>Micrococcales</taxon>
        <taxon>Sanguibacteraceae</taxon>
        <taxon>Sanguibacter</taxon>
    </lineage>
</organism>
<sequence>MLQAVSDRGLKFSIARRSGMLRRVNRIRLVSRTDADALSQLLQTHRAFLAPWEPVRSEDYVTAAGQLADIEAALGRHEQGAAAPFVILDDDGSVAGRVTLSGIVQGPFQSCSMGYWLAEDRTGRGLATQAVAAAVEHAFTTLGLHRVEAATLLANTASQGVLARNGFEEFGMAPRYLKIAGEWQDHRMFQRLAED</sequence>
<evidence type="ECO:0000256" key="3">
    <source>
        <dbReference type="ARBA" id="ARBA00038502"/>
    </source>
</evidence>
<feature type="domain" description="N-acetyltransferase" evidence="4">
    <location>
        <begin position="25"/>
        <end position="193"/>
    </location>
</feature>
<comment type="similarity">
    <text evidence="3">Belongs to the acetyltransferase family. RimJ subfamily.</text>
</comment>
<dbReference type="AlphaFoldDB" id="D1BHH6"/>
<dbReference type="InterPro" id="IPR000182">
    <property type="entry name" value="GNAT_dom"/>
</dbReference>
<dbReference type="eggNOG" id="COG1670">
    <property type="taxonomic scope" value="Bacteria"/>
</dbReference>
<dbReference type="EMBL" id="CP001819">
    <property type="protein sequence ID" value="ACZ21896.1"/>
    <property type="molecule type" value="Genomic_DNA"/>
</dbReference>
<dbReference type="InterPro" id="IPR016181">
    <property type="entry name" value="Acyl_CoA_acyltransferase"/>
</dbReference>
<dbReference type="PANTHER" id="PTHR43792">
    <property type="entry name" value="GNAT FAMILY, PUTATIVE (AFU_ORTHOLOGUE AFUA_3G00765)-RELATED-RELATED"/>
    <property type="match status" value="1"/>
</dbReference>